<dbReference type="OrthoDB" id="266138at2759"/>
<reference evidence="2 3" key="1">
    <citation type="journal article" date="2015" name="PLoS Pathog.">
        <title>Leptomonas seymouri: Adaptations to the Dixenous Life Cycle Analyzed by Genome Sequencing, Transcriptome Profiling and Co-infection with Leishmania donovani.</title>
        <authorList>
            <person name="Kraeva N."/>
            <person name="Butenko A."/>
            <person name="Hlavacova J."/>
            <person name="Kostygov A."/>
            <person name="Myskova J."/>
            <person name="Grybchuk D."/>
            <person name="Lestinova T."/>
            <person name="Votypka J."/>
            <person name="Volf P."/>
            <person name="Opperdoes F."/>
            <person name="Flegontov P."/>
            <person name="Lukes J."/>
            <person name="Yurchenko V."/>
        </authorList>
    </citation>
    <scope>NUCLEOTIDE SEQUENCE [LARGE SCALE GENOMIC DNA]</scope>
    <source>
        <strain evidence="2 3">ATCC 30220</strain>
    </source>
</reference>
<evidence type="ECO:0000313" key="3">
    <source>
        <dbReference type="Proteomes" id="UP000038009"/>
    </source>
</evidence>
<dbReference type="EMBL" id="LJSK01000101">
    <property type="protein sequence ID" value="KPI87130.1"/>
    <property type="molecule type" value="Genomic_DNA"/>
</dbReference>
<dbReference type="Proteomes" id="UP000038009">
    <property type="component" value="Unassembled WGS sequence"/>
</dbReference>
<dbReference type="VEuPathDB" id="TriTrypDB:Lsey_0101_0140"/>
<protein>
    <recommendedName>
        <fullName evidence="4">Leucine-rich repeat protein</fullName>
    </recommendedName>
</protein>
<sequence length="212" mass="23267">MEALKKAAVLRVQKQTEGRRDEEVTSISLSGVPALPELWSRYTQLTHLFLVCMKPKLRGLDIIGLEHLPALRLLDVSDNVVSIPAALPAVPSLARLLMPNNRVATMAEVDTLATSFPNLEVLDLADNDVDTPAHFTAVFVKFSKLVALNSRARNGSEVVVEDSDESQSSEEESEESEESDESEEEEEEEDDDGAPAPKKPRPEYGHTQDGST</sequence>
<comment type="caution">
    <text evidence="2">The sequence shown here is derived from an EMBL/GenBank/DDBJ whole genome shotgun (WGS) entry which is preliminary data.</text>
</comment>
<dbReference type="Gene3D" id="3.80.10.10">
    <property type="entry name" value="Ribonuclease Inhibitor"/>
    <property type="match status" value="1"/>
</dbReference>
<keyword evidence="3" id="KW-1185">Reference proteome</keyword>
<proteinExistence type="predicted"/>
<evidence type="ECO:0000313" key="2">
    <source>
        <dbReference type="EMBL" id="KPI87130.1"/>
    </source>
</evidence>
<dbReference type="InterPro" id="IPR032675">
    <property type="entry name" value="LRR_dom_sf"/>
</dbReference>
<gene>
    <name evidence="2" type="ORF">ABL78_3783</name>
</gene>
<dbReference type="OMA" id="MPNNQVS"/>
<dbReference type="AlphaFoldDB" id="A0A0N1I7B1"/>
<dbReference type="SUPFAM" id="SSF52058">
    <property type="entry name" value="L domain-like"/>
    <property type="match status" value="1"/>
</dbReference>
<name>A0A0N1I7B1_LEPSE</name>
<evidence type="ECO:0008006" key="4">
    <source>
        <dbReference type="Google" id="ProtNLM"/>
    </source>
</evidence>
<feature type="region of interest" description="Disordered" evidence="1">
    <location>
        <begin position="153"/>
        <end position="212"/>
    </location>
</feature>
<feature type="compositionally biased region" description="Acidic residues" evidence="1">
    <location>
        <begin position="159"/>
        <end position="193"/>
    </location>
</feature>
<evidence type="ECO:0000256" key="1">
    <source>
        <dbReference type="SAM" id="MobiDB-lite"/>
    </source>
</evidence>
<organism evidence="2 3">
    <name type="scientific">Leptomonas seymouri</name>
    <dbReference type="NCBI Taxonomy" id="5684"/>
    <lineage>
        <taxon>Eukaryota</taxon>
        <taxon>Discoba</taxon>
        <taxon>Euglenozoa</taxon>
        <taxon>Kinetoplastea</taxon>
        <taxon>Metakinetoplastina</taxon>
        <taxon>Trypanosomatida</taxon>
        <taxon>Trypanosomatidae</taxon>
        <taxon>Leishmaniinae</taxon>
        <taxon>Leptomonas</taxon>
    </lineage>
</organism>
<accession>A0A0N1I7B1</accession>